<gene>
    <name evidence="1" type="ORF">GPM918_LOCUS46009</name>
    <name evidence="2" type="ORF">SRO942_LOCUS49231</name>
</gene>
<keyword evidence="3" id="KW-1185">Reference proteome</keyword>
<evidence type="ECO:0000313" key="1">
    <source>
        <dbReference type="EMBL" id="CAF1662007.1"/>
    </source>
</evidence>
<reference evidence="1" key="1">
    <citation type="submission" date="2021-02" db="EMBL/GenBank/DDBJ databases">
        <authorList>
            <person name="Nowell W R."/>
        </authorList>
    </citation>
    <scope>NUCLEOTIDE SEQUENCE</scope>
</reference>
<dbReference type="Proteomes" id="UP000681722">
    <property type="component" value="Unassembled WGS sequence"/>
</dbReference>
<feature type="non-terminal residue" evidence="1">
    <location>
        <position position="1"/>
    </location>
</feature>
<dbReference type="EMBL" id="CAJOBC010130789">
    <property type="protein sequence ID" value="CAF4612019.1"/>
    <property type="molecule type" value="Genomic_DNA"/>
</dbReference>
<evidence type="ECO:0000313" key="2">
    <source>
        <dbReference type="EMBL" id="CAF4612019.1"/>
    </source>
</evidence>
<dbReference type="AlphaFoldDB" id="A0A816FIR7"/>
<protein>
    <submittedName>
        <fullName evidence="1">Uncharacterized protein</fullName>
    </submittedName>
</protein>
<proteinExistence type="predicted"/>
<evidence type="ECO:0000313" key="3">
    <source>
        <dbReference type="Proteomes" id="UP000663829"/>
    </source>
</evidence>
<dbReference type="EMBL" id="CAJNOQ010056336">
    <property type="protein sequence ID" value="CAF1662007.1"/>
    <property type="molecule type" value="Genomic_DNA"/>
</dbReference>
<sequence length="44" mass="4305">GFGGGEFDSQGAAFQGGYDAGFGGGQYSSSSFESSSYGGGFDMS</sequence>
<name>A0A816FIR7_9BILA</name>
<comment type="caution">
    <text evidence="1">The sequence shown here is derived from an EMBL/GenBank/DDBJ whole genome shotgun (WGS) entry which is preliminary data.</text>
</comment>
<accession>A0A816FIR7</accession>
<dbReference type="Proteomes" id="UP000663829">
    <property type="component" value="Unassembled WGS sequence"/>
</dbReference>
<organism evidence="1 3">
    <name type="scientific">Didymodactylos carnosus</name>
    <dbReference type="NCBI Taxonomy" id="1234261"/>
    <lineage>
        <taxon>Eukaryota</taxon>
        <taxon>Metazoa</taxon>
        <taxon>Spiralia</taxon>
        <taxon>Gnathifera</taxon>
        <taxon>Rotifera</taxon>
        <taxon>Eurotatoria</taxon>
        <taxon>Bdelloidea</taxon>
        <taxon>Philodinida</taxon>
        <taxon>Philodinidae</taxon>
        <taxon>Didymodactylos</taxon>
    </lineage>
</organism>